<dbReference type="EMBL" id="CATNWA010002085">
    <property type="protein sequence ID" value="CAI9541976.1"/>
    <property type="molecule type" value="Genomic_DNA"/>
</dbReference>
<reference evidence="1" key="1">
    <citation type="submission" date="2023-05" db="EMBL/GenBank/DDBJ databases">
        <authorList>
            <person name="Stuckert A."/>
        </authorList>
    </citation>
    <scope>NUCLEOTIDE SEQUENCE</scope>
</reference>
<keyword evidence="2" id="KW-1185">Reference proteome</keyword>
<evidence type="ECO:0000313" key="2">
    <source>
        <dbReference type="Proteomes" id="UP001162483"/>
    </source>
</evidence>
<proteinExistence type="predicted"/>
<organism evidence="1 2">
    <name type="scientific">Staurois parvus</name>
    <dbReference type="NCBI Taxonomy" id="386267"/>
    <lineage>
        <taxon>Eukaryota</taxon>
        <taxon>Metazoa</taxon>
        <taxon>Chordata</taxon>
        <taxon>Craniata</taxon>
        <taxon>Vertebrata</taxon>
        <taxon>Euteleostomi</taxon>
        <taxon>Amphibia</taxon>
        <taxon>Batrachia</taxon>
        <taxon>Anura</taxon>
        <taxon>Neobatrachia</taxon>
        <taxon>Ranoidea</taxon>
        <taxon>Ranidae</taxon>
        <taxon>Staurois</taxon>
    </lineage>
</organism>
<gene>
    <name evidence="1" type="ORF">SPARVUS_LOCUS2011073</name>
</gene>
<feature type="non-terminal residue" evidence="1">
    <location>
        <position position="66"/>
    </location>
</feature>
<accession>A0ABN9B194</accession>
<evidence type="ECO:0000313" key="1">
    <source>
        <dbReference type="EMBL" id="CAI9541976.1"/>
    </source>
</evidence>
<comment type="caution">
    <text evidence="1">The sequence shown here is derived from an EMBL/GenBank/DDBJ whole genome shotgun (WGS) entry which is preliminary data.</text>
</comment>
<dbReference type="Proteomes" id="UP001162483">
    <property type="component" value="Unassembled WGS sequence"/>
</dbReference>
<name>A0ABN9B194_9NEOB</name>
<protein>
    <recommendedName>
        <fullName evidence="3">Secreted protein</fullName>
    </recommendedName>
</protein>
<sequence>MWKDQRVNCVLCAILLCVLCYCFTVSTLLCMAVMCTTMQSNVQEVTGRRTVLFSPPSEIRLEMQNH</sequence>
<evidence type="ECO:0008006" key="3">
    <source>
        <dbReference type="Google" id="ProtNLM"/>
    </source>
</evidence>